<dbReference type="EMBL" id="PGOL01005745">
    <property type="protein sequence ID" value="PKI34712.1"/>
    <property type="molecule type" value="Genomic_DNA"/>
</dbReference>
<reference evidence="2 3" key="1">
    <citation type="submission" date="2017-11" db="EMBL/GenBank/DDBJ databases">
        <title>De-novo sequencing of pomegranate (Punica granatum L.) genome.</title>
        <authorList>
            <person name="Akparov Z."/>
            <person name="Amiraslanov A."/>
            <person name="Hajiyeva S."/>
            <person name="Abbasov M."/>
            <person name="Kaur K."/>
            <person name="Hamwieh A."/>
            <person name="Solovyev V."/>
            <person name="Salamov A."/>
            <person name="Braich B."/>
            <person name="Kosarev P."/>
            <person name="Mahmoud A."/>
            <person name="Hajiyev E."/>
            <person name="Babayeva S."/>
            <person name="Izzatullayeva V."/>
            <person name="Mammadov A."/>
            <person name="Mammadov A."/>
            <person name="Sharifova S."/>
            <person name="Ojaghi J."/>
            <person name="Eynullazada K."/>
            <person name="Bayramov B."/>
            <person name="Abdulazimova A."/>
            <person name="Shahmuradov I."/>
        </authorList>
    </citation>
    <scope>NUCLEOTIDE SEQUENCE [LARGE SCALE GENOMIC DNA]</scope>
    <source>
        <strain evidence="3">cv. AG2017</strain>
        <tissue evidence="2">Leaf</tissue>
    </source>
</reference>
<gene>
    <name evidence="2" type="ORF">CRG98_044890</name>
</gene>
<keyword evidence="3" id="KW-1185">Reference proteome</keyword>
<comment type="caution">
    <text evidence="2">The sequence shown here is derived from an EMBL/GenBank/DDBJ whole genome shotgun (WGS) entry which is preliminary data.</text>
</comment>
<feature type="compositionally biased region" description="Polar residues" evidence="1">
    <location>
        <begin position="26"/>
        <end position="37"/>
    </location>
</feature>
<evidence type="ECO:0000313" key="2">
    <source>
        <dbReference type="EMBL" id="PKI34712.1"/>
    </source>
</evidence>
<dbReference type="Proteomes" id="UP000233551">
    <property type="component" value="Unassembled WGS sequence"/>
</dbReference>
<proteinExistence type="predicted"/>
<dbReference type="AlphaFoldDB" id="A0A2I0HSN5"/>
<evidence type="ECO:0000256" key="1">
    <source>
        <dbReference type="SAM" id="MobiDB-lite"/>
    </source>
</evidence>
<sequence length="222" mass="23607">MEKDSLRGSNNGTPSRAGAGDGLLRSATSDAARQAQSSDFVLQWGNRKRLRCMKVQVKDDSAAPAHRTTARVDRRVVRADRDPSQPGTATNTNHGNGYLNLRHRPCSPPMPPPQRVLRKSRVVLLGYLLSVRSIPSFNVHRSIPGFPLSVSLLIHPNGVVAAIGSGAVLPGHQMPMPTGNMDGGQVSCLRVPGGQTPISPGLVPGRVGSGIWSTLSRQPTHG</sequence>
<organism evidence="2 3">
    <name type="scientific">Punica granatum</name>
    <name type="common">Pomegranate</name>
    <dbReference type="NCBI Taxonomy" id="22663"/>
    <lineage>
        <taxon>Eukaryota</taxon>
        <taxon>Viridiplantae</taxon>
        <taxon>Streptophyta</taxon>
        <taxon>Embryophyta</taxon>
        <taxon>Tracheophyta</taxon>
        <taxon>Spermatophyta</taxon>
        <taxon>Magnoliopsida</taxon>
        <taxon>eudicotyledons</taxon>
        <taxon>Gunneridae</taxon>
        <taxon>Pentapetalae</taxon>
        <taxon>rosids</taxon>
        <taxon>malvids</taxon>
        <taxon>Myrtales</taxon>
        <taxon>Lythraceae</taxon>
        <taxon>Punica</taxon>
    </lineage>
</organism>
<evidence type="ECO:0000313" key="3">
    <source>
        <dbReference type="Proteomes" id="UP000233551"/>
    </source>
</evidence>
<feature type="compositionally biased region" description="Basic and acidic residues" evidence="1">
    <location>
        <begin position="70"/>
        <end position="83"/>
    </location>
</feature>
<feature type="region of interest" description="Disordered" evidence="1">
    <location>
        <begin position="61"/>
        <end position="98"/>
    </location>
</feature>
<feature type="compositionally biased region" description="Polar residues" evidence="1">
    <location>
        <begin position="85"/>
        <end position="95"/>
    </location>
</feature>
<name>A0A2I0HSN5_PUNGR</name>
<protein>
    <submittedName>
        <fullName evidence="2">Uncharacterized protein</fullName>
    </submittedName>
</protein>
<feature type="region of interest" description="Disordered" evidence="1">
    <location>
        <begin position="1"/>
        <end position="37"/>
    </location>
</feature>
<accession>A0A2I0HSN5</accession>